<dbReference type="Proteomes" id="UP000268093">
    <property type="component" value="Unassembled WGS sequence"/>
</dbReference>
<protein>
    <submittedName>
        <fullName evidence="1">Uncharacterized protein</fullName>
    </submittedName>
</protein>
<organism evidence="1 2">
    <name type="scientific">Jimgerdemannia flammicorona</name>
    <dbReference type="NCBI Taxonomy" id="994334"/>
    <lineage>
        <taxon>Eukaryota</taxon>
        <taxon>Fungi</taxon>
        <taxon>Fungi incertae sedis</taxon>
        <taxon>Mucoromycota</taxon>
        <taxon>Mucoromycotina</taxon>
        <taxon>Endogonomycetes</taxon>
        <taxon>Endogonales</taxon>
        <taxon>Endogonaceae</taxon>
        <taxon>Jimgerdemannia</taxon>
    </lineage>
</organism>
<keyword evidence="2" id="KW-1185">Reference proteome</keyword>
<comment type="caution">
    <text evidence="1">The sequence shown here is derived from an EMBL/GenBank/DDBJ whole genome shotgun (WGS) entry which is preliminary data.</text>
</comment>
<dbReference type="AlphaFoldDB" id="A0A433DB83"/>
<dbReference type="EMBL" id="RBNI01003720">
    <property type="protein sequence ID" value="RUP48097.1"/>
    <property type="molecule type" value="Genomic_DNA"/>
</dbReference>
<evidence type="ECO:0000313" key="2">
    <source>
        <dbReference type="Proteomes" id="UP000268093"/>
    </source>
</evidence>
<reference evidence="1 2" key="1">
    <citation type="journal article" date="2018" name="New Phytol.">
        <title>Phylogenomics of Endogonaceae and evolution of mycorrhizas within Mucoromycota.</title>
        <authorList>
            <person name="Chang Y."/>
            <person name="Desiro A."/>
            <person name="Na H."/>
            <person name="Sandor L."/>
            <person name="Lipzen A."/>
            <person name="Clum A."/>
            <person name="Barry K."/>
            <person name="Grigoriev I.V."/>
            <person name="Martin F.M."/>
            <person name="Stajich J.E."/>
            <person name="Smith M.E."/>
            <person name="Bonito G."/>
            <person name="Spatafora J.W."/>
        </authorList>
    </citation>
    <scope>NUCLEOTIDE SEQUENCE [LARGE SCALE GENOMIC DNA]</scope>
    <source>
        <strain evidence="1 2">GMNB39</strain>
    </source>
</reference>
<dbReference type="OrthoDB" id="331544at2759"/>
<evidence type="ECO:0000313" key="1">
    <source>
        <dbReference type="EMBL" id="RUP48097.1"/>
    </source>
</evidence>
<proteinExistence type="predicted"/>
<sequence>MINLIDLDHERIDDVVPNELEVRVSKPVLYVSLISREEVVEDNDVMSHEHETVDEMGPHKSRAAGDENAFLLAGTKGTDGRESLFVEIGDCVVLAVVDPIVGLHGEVDAAKGVECYLRVDRGVPDLDDETARVVVLAKRREGLSAVDEDVWRARAVGGGGGGEIGNGLCGVLILRGLGGVRMVEGHLGILEGDGGRDGVVEDRFLCCDLRHGF</sequence>
<name>A0A433DB83_9FUNG</name>
<accession>A0A433DB83</accession>
<gene>
    <name evidence="1" type="ORF">BC936DRAFT_144967</name>
</gene>